<protein>
    <submittedName>
        <fullName evidence="1">Uncharacterized protein</fullName>
    </submittedName>
</protein>
<reference evidence="1 2" key="1">
    <citation type="submission" date="2024-06" db="EMBL/GenBank/DDBJ databases">
        <title>The Natural Products Discovery Center: Release of the First 8490 Sequenced Strains for Exploring Actinobacteria Biosynthetic Diversity.</title>
        <authorList>
            <person name="Kalkreuter E."/>
            <person name="Kautsar S.A."/>
            <person name="Yang D."/>
            <person name="Bader C.D."/>
            <person name="Teijaro C.N."/>
            <person name="Fluegel L."/>
            <person name="Davis C.M."/>
            <person name="Simpson J.R."/>
            <person name="Lauterbach L."/>
            <person name="Steele A.D."/>
            <person name="Gui C."/>
            <person name="Meng S."/>
            <person name="Li G."/>
            <person name="Viehrig K."/>
            <person name="Ye F."/>
            <person name="Su P."/>
            <person name="Kiefer A.F."/>
            <person name="Nichols A."/>
            <person name="Cepeda A.J."/>
            <person name="Yan W."/>
            <person name="Fan B."/>
            <person name="Jiang Y."/>
            <person name="Adhikari A."/>
            <person name="Zheng C.-J."/>
            <person name="Schuster L."/>
            <person name="Cowan T.M."/>
            <person name="Smanski M.J."/>
            <person name="Chevrette M.G."/>
            <person name="De Carvalho L.P.S."/>
            <person name="Shen B."/>
        </authorList>
    </citation>
    <scope>NUCLEOTIDE SEQUENCE [LARGE SCALE GENOMIC DNA]</scope>
    <source>
        <strain evidence="1 2">NPDC019583</strain>
    </source>
</reference>
<evidence type="ECO:0000313" key="1">
    <source>
        <dbReference type="EMBL" id="MEU2269822.1"/>
    </source>
</evidence>
<sequence>MIDQVMALAASGSAALMAAAMTDVWSSTRSAVARVFGRHDPDGQRVMLARLDRDVTALEAAGTDRDRAREELTAAWRTRLGDWIEEHPAAADDLEELIQQICKQLPSQQQAWFMSVVGRDNSIVYAVMRGNIYQMSHDPRIARDTNH</sequence>
<dbReference type="EMBL" id="JBEYBN010000041">
    <property type="protein sequence ID" value="MEU2269822.1"/>
    <property type="molecule type" value="Genomic_DNA"/>
</dbReference>
<accession>A0ABV2Y0N2</accession>
<comment type="caution">
    <text evidence="1">The sequence shown here is derived from an EMBL/GenBank/DDBJ whole genome shotgun (WGS) entry which is preliminary data.</text>
</comment>
<proteinExistence type="predicted"/>
<keyword evidence="2" id="KW-1185">Reference proteome</keyword>
<organism evidence="1 2">
    <name type="scientific">Streptomyces olindensis</name>
    <dbReference type="NCBI Taxonomy" id="358823"/>
    <lineage>
        <taxon>Bacteria</taxon>
        <taxon>Bacillati</taxon>
        <taxon>Actinomycetota</taxon>
        <taxon>Actinomycetes</taxon>
        <taxon>Kitasatosporales</taxon>
        <taxon>Streptomycetaceae</taxon>
        <taxon>Streptomyces</taxon>
    </lineage>
</organism>
<gene>
    <name evidence="1" type="ORF">ABZ568_26170</name>
</gene>
<name>A0ABV2Y0N2_9ACTN</name>
<dbReference type="RefSeq" id="WP_359791142.1">
    <property type="nucleotide sequence ID" value="NZ_JBEYBN010000041.1"/>
</dbReference>
<dbReference type="Proteomes" id="UP001550603">
    <property type="component" value="Unassembled WGS sequence"/>
</dbReference>
<evidence type="ECO:0000313" key="2">
    <source>
        <dbReference type="Proteomes" id="UP001550603"/>
    </source>
</evidence>